<dbReference type="EMBL" id="CH445353">
    <property type="protein sequence ID" value="EAT78526.1"/>
    <property type="molecule type" value="Genomic_DNA"/>
</dbReference>
<dbReference type="Proteomes" id="UP000001055">
    <property type="component" value="Unassembled WGS sequence"/>
</dbReference>
<evidence type="ECO:0000313" key="2">
    <source>
        <dbReference type="Proteomes" id="UP000001055"/>
    </source>
</evidence>
<dbReference type="RefSeq" id="XP_001804102.1">
    <property type="nucleotide sequence ID" value="XM_001804050.1"/>
</dbReference>
<evidence type="ECO:0000313" key="1">
    <source>
        <dbReference type="EMBL" id="EAT78526.1"/>
    </source>
</evidence>
<sequence>MAHKTSSPVADRFPVLGPRSLTGRQFICRQHIAHIIPQMAQPYPTHG</sequence>
<dbReference type="InParanoid" id="Q0U2N3"/>
<name>Q0U2N3_PHANO</name>
<organism evidence="1 2">
    <name type="scientific">Phaeosphaeria nodorum (strain SN15 / ATCC MYA-4574 / FGSC 10173)</name>
    <name type="common">Glume blotch fungus</name>
    <name type="synonym">Parastagonospora nodorum</name>
    <dbReference type="NCBI Taxonomy" id="321614"/>
    <lineage>
        <taxon>Eukaryota</taxon>
        <taxon>Fungi</taxon>
        <taxon>Dikarya</taxon>
        <taxon>Ascomycota</taxon>
        <taxon>Pezizomycotina</taxon>
        <taxon>Dothideomycetes</taxon>
        <taxon>Pleosporomycetidae</taxon>
        <taxon>Pleosporales</taxon>
        <taxon>Pleosporineae</taxon>
        <taxon>Phaeosphaeriaceae</taxon>
        <taxon>Parastagonospora</taxon>
    </lineage>
</organism>
<dbReference type="GeneID" id="5981028"/>
<proteinExistence type="predicted"/>
<reference evidence="2" key="1">
    <citation type="journal article" date="2007" name="Plant Cell">
        <title>Dothideomycete-plant interactions illuminated by genome sequencing and EST analysis of the wheat pathogen Stagonospora nodorum.</title>
        <authorList>
            <person name="Hane J.K."/>
            <person name="Lowe R.G."/>
            <person name="Solomon P.S."/>
            <person name="Tan K.C."/>
            <person name="Schoch C.L."/>
            <person name="Spatafora J.W."/>
            <person name="Crous P.W."/>
            <person name="Kodira C."/>
            <person name="Birren B.W."/>
            <person name="Galagan J.E."/>
            <person name="Torriani S.F."/>
            <person name="McDonald B.A."/>
            <person name="Oliver R.P."/>
        </authorList>
    </citation>
    <scope>NUCLEOTIDE SEQUENCE [LARGE SCALE GENOMIC DNA]</scope>
    <source>
        <strain evidence="2">SN15 / ATCC MYA-4574 / FGSC 10173</strain>
    </source>
</reference>
<protein>
    <submittedName>
        <fullName evidence="1">Uncharacterized protein</fullName>
    </submittedName>
</protein>
<accession>Q0U2N3</accession>
<dbReference type="AlphaFoldDB" id="Q0U2N3"/>
<gene>
    <name evidence="1" type="ORF">SNOG_13901</name>
</gene>
<dbReference type="KEGG" id="pno:SNOG_13901"/>